<gene>
    <name evidence="4" type="ORF">Bhyg_13982</name>
</gene>
<feature type="domain" description="U1-type" evidence="3">
    <location>
        <begin position="378"/>
        <end position="412"/>
    </location>
</feature>
<dbReference type="PANTHER" id="PTHR15577:SF2">
    <property type="entry name" value="ZINC FINGER PROTEIN 318"/>
    <property type="match status" value="1"/>
</dbReference>
<name>A0A9Q0RWU4_9DIPT</name>
<feature type="domain" description="U1-type" evidence="3">
    <location>
        <begin position="447"/>
        <end position="481"/>
    </location>
</feature>
<feature type="coiled-coil region" evidence="1">
    <location>
        <begin position="270"/>
        <end position="304"/>
    </location>
</feature>
<feature type="non-terminal residue" evidence="4">
    <location>
        <position position="541"/>
    </location>
</feature>
<accession>A0A9Q0RWU4</accession>
<sequence length="541" mass="61943">SKTHALIIQLVVRNQAKVYISFSCQYKRAFRRRNYFNMDVSTRLNDSNDLLSTSVGTDNSAETSKKTSSSTKETSSRSKRKNSRSKSPRSRRHRSKSRSFSPSSRRQRDPRLRGRRSRSTNRGPRSPPRGRKSGSRERYRGNRRNWSPRKKGPVSPPPIQPVNHGFNMPPPQMYTDGYNYPQSYAPPAPAYGTYDYSMQSQPPFAYPTQPVLQPVPPGDDFQQPNWVHAPHMTLPPPALIVPPPIQVSVETEEEKLKREAAVAKEKKTQRATLGKQREDYRRRAAALKRELNTLKEQRDDLISGSEPPSPTTKGFIKENDRLQLQIENKITSIENVIDMLTNIIGTNTSPTPSPPPPPSPVDDKYKSAQKINYVHYDPQMHWCKQCNIFPKTAKDFLIHLHSKEHQDSQKIVEPPWHDKPINDEMPQYPNAPTKRTPIRGLQFFVPTTGWYCTICSIWMGDLHCASLHLKSQTHANNYNDYNNLNPHFEVDWVSERHKAYEDQREKNPTAVADRPQQPAPVAPVPMPVPPPALTIEQEVME</sequence>
<feature type="compositionally biased region" description="Basic residues" evidence="2">
    <location>
        <begin position="141"/>
        <end position="152"/>
    </location>
</feature>
<evidence type="ECO:0000313" key="4">
    <source>
        <dbReference type="EMBL" id="KAJ6635397.1"/>
    </source>
</evidence>
<feature type="region of interest" description="Disordered" evidence="2">
    <location>
        <begin position="46"/>
        <end position="170"/>
    </location>
</feature>
<feature type="compositionally biased region" description="Basic residues" evidence="2">
    <location>
        <begin position="77"/>
        <end position="97"/>
    </location>
</feature>
<protein>
    <submittedName>
        <fullName evidence="4">Zinc finger matrin-type protein</fullName>
    </submittedName>
</protein>
<dbReference type="InterPro" id="IPR036236">
    <property type="entry name" value="Znf_C2H2_sf"/>
</dbReference>
<comment type="caution">
    <text evidence="4">The sequence shown here is derived from an EMBL/GenBank/DDBJ whole genome shotgun (WGS) entry which is preliminary data.</text>
</comment>
<dbReference type="GO" id="GO:0005654">
    <property type="term" value="C:nucleoplasm"/>
    <property type="evidence" value="ECO:0007669"/>
    <property type="project" value="TreeGrafter"/>
</dbReference>
<evidence type="ECO:0000256" key="1">
    <source>
        <dbReference type="SAM" id="Coils"/>
    </source>
</evidence>
<keyword evidence="1" id="KW-0175">Coiled coil</keyword>
<dbReference type="GO" id="GO:0045892">
    <property type="term" value="P:negative regulation of DNA-templated transcription"/>
    <property type="evidence" value="ECO:0007669"/>
    <property type="project" value="TreeGrafter"/>
</dbReference>
<dbReference type="GO" id="GO:0003676">
    <property type="term" value="F:nucleic acid binding"/>
    <property type="evidence" value="ECO:0007669"/>
    <property type="project" value="InterPro"/>
</dbReference>
<dbReference type="GO" id="GO:0045893">
    <property type="term" value="P:positive regulation of DNA-templated transcription"/>
    <property type="evidence" value="ECO:0007669"/>
    <property type="project" value="TreeGrafter"/>
</dbReference>
<dbReference type="InterPro" id="IPR003604">
    <property type="entry name" value="Matrin/U1-like-C_Znf_C2H2"/>
</dbReference>
<dbReference type="SUPFAM" id="SSF57667">
    <property type="entry name" value="beta-beta-alpha zinc fingers"/>
    <property type="match status" value="1"/>
</dbReference>
<dbReference type="PANTHER" id="PTHR15577">
    <property type="entry name" value="ZINC FINGER CONTAINING PROTEIN"/>
    <property type="match status" value="1"/>
</dbReference>
<evidence type="ECO:0000256" key="2">
    <source>
        <dbReference type="SAM" id="MobiDB-lite"/>
    </source>
</evidence>
<dbReference type="GO" id="GO:0008270">
    <property type="term" value="F:zinc ion binding"/>
    <property type="evidence" value="ECO:0007669"/>
    <property type="project" value="InterPro"/>
</dbReference>
<evidence type="ECO:0000313" key="5">
    <source>
        <dbReference type="Proteomes" id="UP001151699"/>
    </source>
</evidence>
<dbReference type="InterPro" id="IPR055309">
    <property type="entry name" value="Znf318-like"/>
</dbReference>
<dbReference type="EMBL" id="WJQU01000004">
    <property type="protein sequence ID" value="KAJ6635397.1"/>
    <property type="molecule type" value="Genomic_DNA"/>
</dbReference>
<feature type="region of interest" description="Disordered" evidence="2">
    <location>
        <begin position="499"/>
        <end position="541"/>
    </location>
</feature>
<dbReference type="OrthoDB" id="10072641at2759"/>
<dbReference type="Proteomes" id="UP001151699">
    <property type="component" value="Chromosome C"/>
</dbReference>
<feature type="non-terminal residue" evidence="4">
    <location>
        <position position="1"/>
    </location>
</feature>
<dbReference type="SMART" id="SM00451">
    <property type="entry name" value="ZnF_U1"/>
    <property type="match status" value="2"/>
</dbReference>
<reference evidence="4" key="1">
    <citation type="submission" date="2022-07" db="EMBL/GenBank/DDBJ databases">
        <authorList>
            <person name="Trinca V."/>
            <person name="Uliana J.V.C."/>
            <person name="Torres T.T."/>
            <person name="Ward R.J."/>
            <person name="Monesi N."/>
        </authorList>
    </citation>
    <scope>NUCLEOTIDE SEQUENCE</scope>
    <source>
        <strain evidence="4">HSMRA1968</strain>
        <tissue evidence="4">Whole embryos</tissue>
    </source>
</reference>
<dbReference type="AlphaFoldDB" id="A0A9Q0RWU4"/>
<feature type="compositionally biased region" description="Pro residues" evidence="2">
    <location>
        <begin position="517"/>
        <end position="532"/>
    </location>
</feature>
<evidence type="ECO:0000259" key="3">
    <source>
        <dbReference type="SMART" id="SM00451"/>
    </source>
</evidence>
<feature type="compositionally biased region" description="Polar residues" evidence="2">
    <location>
        <begin position="46"/>
        <end position="62"/>
    </location>
</feature>
<keyword evidence="5" id="KW-1185">Reference proteome</keyword>
<organism evidence="4 5">
    <name type="scientific">Pseudolycoriella hygida</name>
    <dbReference type="NCBI Taxonomy" id="35572"/>
    <lineage>
        <taxon>Eukaryota</taxon>
        <taxon>Metazoa</taxon>
        <taxon>Ecdysozoa</taxon>
        <taxon>Arthropoda</taxon>
        <taxon>Hexapoda</taxon>
        <taxon>Insecta</taxon>
        <taxon>Pterygota</taxon>
        <taxon>Neoptera</taxon>
        <taxon>Endopterygota</taxon>
        <taxon>Diptera</taxon>
        <taxon>Nematocera</taxon>
        <taxon>Sciaroidea</taxon>
        <taxon>Sciaridae</taxon>
        <taxon>Pseudolycoriella</taxon>
    </lineage>
</organism>
<proteinExistence type="predicted"/>